<protein>
    <recommendedName>
        <fullName evidence="3">DDE-1 domain-containing protein</fullName>
    </recommendedName>
</protein>
<sequence length="127" mass="14637">MRRHREVLKFCGTSGLDPKRAQAFNPNVMADYFKKLKAAMDEHQYELGNIYNFDETGMQIGGGRKRTGKKFFIPRSSRARYRKRDGNLELVTVVECACADGTMLEPGFIFQGKMWDRGWVKNHPDIS</sequence>
<dbReference type="STRING" id="933084.A0A067P9P3"/>
<reference evidence="2" key="1">
    <citation type="journal article" date="2014" name="Proc. Natl. Acad. Sci. U.S.A.">
        <title>Extensive sampling of basidiomycete genomes demonstrates inadequacy of the white-rot/brown-rot paradigm for wood decay fungi.</title>
        <authorList>
            <person name="Riley R."/>
            <person name="Salamov A.A."/>
            <person name="Brown D.W."/>
            <person name="Nagy L.G."/>
            <person name="Floudas D."/>
            <person name="Held B.W."/>
            <person name="Levasseur A."/>
            <person name="Lombard V."/>
            <person name="Morin E."/>
            <person name="Otillar R."/>
            <person name="Lindquist E.A."/>
            <person name="Sun H."/>
            <person name="LaButti K.M."/>
            <person name="Schmutz J."/>
            <person name="Jabbour D."/>
            <person name="Luo H."/>
            <person name="Baker S.E."/>
            <person name="Pisabarro A.G."/>
            <person name="Walton J.D."/>
            <person name="Blanchette R.A."/>
            <person name="Henrissat B."/>
            <person name="Martin F."/>
            <person name="Cullen D."/>
            <person name="Hibbett D.S."/>
            <person name="Grigoriev I.V."/>
        </authorList>
    </citation>
    <scope>NUCLEOTIDE SEQUENCE [LARGE SCALE GENOMIC DNA]</scope>
    <source>
        <strain evidence="2">MUCL 33604</strain>
    </source>
</reference>
<accession>A0A067P9P3</accession>
<evidence type="ECO:0000313" key="1">
    <source>
        <dbReference type="EMBL" id="KDQ51643.1"/>
    </source>
</evidence>
<dbReference type="HOGENOM" id="CLU_2062450_0_0_1"/>
<dbReference type="AlphaFoldDB" id="A0A067P9P3"/>
<organism evidence="1 2">
    <name type="scientific">Jaapia argillacea MUCL 33604</name>
    <dbReference type="NCBI Taxonomy" id="933084"/>
    <lineage>
        <taxon>Eukaryota</taxon>
        <taxon>Fungi</taxon>
        <taxon>Dikarya</taxon>
        <taxon>Basidiomycota</taxon>
        <taxon>Agaricomycotina</taxon>
        <taxon>Agaricomycetes</taxon>
        <taxon>Agaricomycetidae</taxon>
        <taxon>Jaapiales</taxon>
        <taxon>Jaapiaceae</taxon>
        <taxon>Jaapia</taxon>
    </lineage>
</organism>
<evidence type="ECO:0008006" key="3">
    <source>
        <dbReference type="Google" id="ProtNLM"/>
    </source>
</evidence>
<evidence type="ECO:0000313" key="2">
    <source>
        <dbReference type="Proteomes" id="UP000027265"/>
    </source>
</evidence>
<name>A0A067P9P3_9AGAM</name>
<dbReference type="InParanoid" id="A0A067P9P3"/>
<dbReference type="OrthoDB" id="3265672at2759"/>
<proteinExistence type="predicted"/>
<gene>
    <name evidence="1" type="ORF">JAAARDRAFT_139901</name>
</gene>
<keyword evidence="2" id="KW-1185">Reference proteome</keyword>
<dbReference type="EMBL" id="KL197746">
    <property type="protein sequence ID" value="KDQ51643.1"/>
    <property type="molecule type" value="Genomic_DNA"/>
</dbReference>
<dbReference type="Proteomes" id="UP000027265">
    <property type="component" value="Unassembled WGS sequence"/>
</dbReference>